<reference evidence="1" key="1">
    <citation type="submission" date="2022-05" db="EMBL/GenBank/DDBJ databases">
        <title>The Musa troglodytarum L. genome provides insights into the mechanism of non-climacteric behaviour and enrichment of carotenoids.</title>
        <authorList>
            <person name="Wang J."/>
        </authorList>
    </citation>
    <scope>NUCLEOTIDE SEQUENCE</scope>
    <source>
        <tissue evidence="1">Leaf</tissue>
    </source>
</reference>
<protein>
    <submittedName>
        <fullName evidence="1">Uncharacterized protein</fullName>
    </submittedName>
</protein>
<organism evidence="1 2">
    <name type="scientific">Musa troglodytarum</name>
    <name type="common">fe'i banana</name>
    <dbReference type="NCBI Taxonomy" id="320322"/>
    <lineage>
        <taxon>Eukaryota</taxon>
        <taxon>Viridiplantae</taxon>
        <taxon>Streptophyta</taxon>
        <taxon>Embryophyta</taxon>
        <taxon>Tracheophyta</taxon>
        <taxon>Spermatophyta</taxon>
        <taxon>Magnoliopsida</taxon>
        <taxon>Liliopsida</taxon>
        <taxon>Zingiberales</taxon>
        <taxon>Musaceae</taxon>
        <taxon>Musa</taxon>
    </lineage>
</organism>
<sequence length="383" mass="42311">MSRELAEGFSKVCWKVRRKSTELSEKDRSLLKKLIGTHQDRREVQPVSWTLSGSGTARPKRWHRLGLESPSSGTVGLGDGTAPYIDSVSVRLVVFDRSNVLSMKSQQAFGDLLADFRWTLGDLPIDSRKALELSTIFSTNSDELLGELVKIEIKCRVKLGFDQPIAHNYSTQHGLRSAVPVRQTQLTSPLSPTALVIAPNRTAALFLSAAATQAASGDATIALGSGQIAQPRTPSTPPVALHRDTVIAETHRRGPCCLRRSHQPRPRARVPPSRSTRCVKKTLDKSLAKVVRIERGRVPWENLIRARLEERPNGFDYTMPGLDEGVQISSSLMIIHMVGATKTLLKSLHKSPRSTHYVFKKGLTLFTIHTPQSRAVCVLVLKL</sequence>
<proteinExistence type="predicted"/>
<keyword evidence="2" id="KW-1185">Reference proteome</keyword>
<dbReference type="AlphaFoldDB" id="A0A9E7L2C8"/>
<dbReference type="EMBL" id="CP097511">
    <property type="protein sequence ID" value="URE43373.1"/>
    <property type="molecule type" value="Genomic_DNA"/>
</dbReference>
<gene>
    <name evidence="1" type="ORF">MUK42_23756</name>
</gene>
<dbReference type="Proteomes" id="UP001055439">
    <property type="component" value="Chromosome 9"/>
</dbReference>
<name>A0A9E7L2C8_9LILI</name>
<accession>A0A9E7L2C8</accession>
<evidence type="ECO:0000313" key="2">
    <source>
        <dbReference type="Proteomes" id="UP001055439"/>
    </source>
</evidence>
<evidence type="ECO:0000313" key="1">
    <source>
        <dbReference type="EMBL" id="URE43373.1"/>
    </source>
</evidence>